<reference evidence="7 8" key="1">
    <citation type="submission" date="2024-03" db="EMBL/GenBank/DDBJ databases">
        <title>The Acrasis kona genome and developmental transcriptomes reveal deep origins of eukaryotic multicellular pathways.</title>
        <authorList>
            <person name="Sheikh S."/>
            <person name="Fu C.-J."/>
            <person name="Brown M.W."/>
            <person name="Baldauf S.L."/>
        </authorList>
    </citation>
    <scope>NUCLEOTIDE SEQUENCE [LARGE SCALE GENOMIC DNA]</scope>
    <source>
        <strain evidence="7 8">ATCC MYA-3509</strain>
    </source>
</reference>
<evidence type="ECO:0000259" key="5">
    <source>
        <dbReference type="PROSITE" id="PS50109"/>
    </source>
</evidence>
<sequence>MIICACAYKDQQYSHIPYIAKHCIKSIICMPIMHQTEINAILYMENNMISNCFKEEQTSVLNILAIQISISLQNAKHFKSQVEHTKELTKAKASRDQEALYRRKQEEFVDRICHEIRNPIQGLIGSCDMIQESLDTLSPYLNYDVVKKHVDTTKASLESIQVCGRYQKVITDDVLTLSKLELNRMNLSLEPMNVIYLIENTIKMFEIDALRKGIYVKYKSNDLGDFTILGDFNRISQVLINLVSNAIKFTIVGGVTISLSCEHKSDNKVELLFGVEDSGIGIKEDHHVSIFERFVQVPSAQYKLDNYSGSGLGLFISKMLVNLMGGRIWIQNASDHIGSCFYFTIQCALSDIPPPALQQPFVDDEQVEFIDRKLKVLLVEDNAINQKVIMRAVCSCNCECDVAGDGIQGLQMYKSNHNYDFVLMDVSMPNMNGLECTAEIRKYEEEKEIKRVLIVGLSANARVEHQEEAFASGMDQYMVKPVPRNTIHSIVTAYRSNNIRRKSK</sequence>
<evidence type="ECO:0000256" key="3">
    <source>
        <dbReference type="ARBA" id="ARBA00022777"/>
    </source>
</evidence>
<dbReference type="CDD" id="cd16922">
    <property type="entry name" value="HATPase_EvgS-ArcB-TorS-like"/>
    <property type="match status" value="1"/>
</dbReference>
<dbReference type="InterPro" id="IPR003661">
    <property type="entry name" value="HisK_dim/P_dom"/>
</dbReference>
<dbReference type="SMART" id="SM00387">
    <property type="entry name" value="HATPase_c"/>
    <property type="match status" value="1"/>
</dbReference>
<feature type="domain" description="Response regulatory" evidence="6">
    <location>
        <begin position="375"/>
        <end position="495"/>
    </location>
</feature>
<dbReference type="Pfam" id="PF01590">
    <property type="entry name" value="GAF"/>
    <property type="match status" value="1"/>
</dbReference>
<dbReference type="Pfam" id="PF00072">
    <property type="entry name" value="Response_reg"/>
    <property type="match status" value="1"/>
</dbReference>
<dbReference type="Pfam" id="PF00512">
    <property type="entry name" value="HisKA"/>
    <property type="match status" value="1"/>
</dbReference>
<dbReference type="Gene3D" id="1.10.287.130">
    <property type="match status" value="1"/>
</dbReference>
<keyword evidence="2" id="KW-0808">Transferase</keyword>
<dbReference type="SMART" id="SM00388">
    <property type="entry name" value="HisKA"/>
    <property type="match status" value="1"/>
</dbReference>
<dbReference type="SUPFAM" id="SSF52172">
    <property type="entry name" value="CheY-like"/>
    <property type="match status" value="1"/>
</dbReference>
<dbReference type="PANTHER" id="PTHR45339">
    <property type="entry name" value="HYBRID SIGNAL TRANSDUCTION HISTIDINE KINASE J"/>
    <property type="match status" value="1"/>
</dbReference>
<dbReference type="InterPro" id="IPR036890">
    <property type="entry name" value="HATPase_C_sf"/>
</dbReference>
<dbReference type="PANTHER" id="PTHR45339:SF5">
    <property type="entry name" value="HISTIDINE KINASE"/>
    <property type="match status" value="1"/>
</dbReference>
<protein>
    <submittedName>
        <fullName evidence="7">Hybrid signal transduction histidine kinase dhkK</fullName>
    </submittedName>
</protein>
<dbReference type="SUPFAM" id="SSF47384">
    <property type="entry name" value="Homodimeric domain of signal transducing histidine kinase"/>
    <property type="match status" value="1"/>
</dbReference>
<dbReference type="SUPFAM" id="SSF55781">
    <property type="entry name" value="GAF domain-like"/>
    <property type="match status" value="1"/>
</dbReference>
<dbReference type="InterPro" id="IPR036097">
    <property type="entry name" value="HisK_dim/P_sf"/>
</dbReference>
<keyword evidence="3 7" id="KW-0418">Kinase</keyword>
<dbReference type="SUPFAM" id="SSF55874">
    <property type="entry name" value="ATPase domain of HSP90 chaperone/DNA topoisomerase II/histidine kinase"/>
    <property type="match status" value="1"/>
</dbReference>
<dbReference type="InterPro" id="IPR004358">
    <property type="entry name" value="Sig_transdc_His_kin-like_C"/>
</dbReference>
<dbReference type="CDD" id="cd17546">
    <property type="entry name" value="REC_hyHK_CKI1_RcsC-like"/>
    <property type="match status" value="1"/>
</dbReference>
<evidence type="ECO:0000313" key="8">
    <source>
        <dbReference type="Proteomes" id="UP001431209"/>
    </source>
</evidence>
<evidence type="ECO:0000256" key="2">
    <source>
        <dbReference type="ARBA" id="ARBA00022679"/>
    </source>
</evidence>
<dbReference type="Gene3D" id="3.30.450.40">
    <property type="match status" value="1"/>
</dbReference>
<dbReference type="InterPro" id="IPR029016">
    <property type="entry name" value="GAF-like_dom_sf"/>
</dbReference>
<dbReference type="SMART" id="SM00448">
    <property type="entry name" value="REC"/>
    <property type="match status" value="1"/>
</dbReference>
<feature type="modified residue" description="4-aspartylphosphate" evidence="4">
    <location>
        <position position="425"/>
    </location>
</feature>
<dbReference type="InterPro" id="IPR005467">
    <property type="entry name" value="His_kinase_dom"/>
</dbReference>
<keyword evidence="1 4" id="KW-0597">Phosphoprotein</keyword>
<gene>
    <name evidence="7" type="ORF">AKO1_003302</name>
</gene>
<keyword evidence="8" id="KW-1185">Reference proteome</keyword>
<evidence type="ECO:0000256" key="4">
    <source>
        <dbReference type="PROSITE-ProRule" id="PRU00169"/>
    </source>
</evidence>
<organism evidence="7 8">
    <name type="scientific">Acrasis kona</name>
    <dbReference type="NCBI Taxonomy" id="1008807"/>
    <lineage>
        <taxon>Eukaryota</taxon>
        <taxon>Discoba</taxon>
        <taxon>Heterolobosea</taxon>
        <taxon>Tetramitia</taxon>
        <taxon>Eutetramitia</taxon>
        <taxon>Acrasidae</taxon>
        <taxon>Acrasis</taxon>
    </lineage>
</organism>
<evidence type="ECO:0000313" key="7">
    <source>
        <dbReference type="EMBL" id="KAL0485691.1"/>
    </source>
</evidence>
<dbReference type="InterPro" id="IPR001789">
    <property type="entry name" value="Sig_transdc_resp-reg_receiver"/>
</dbReference>
<dbReference type="InterPro" id="IPR003594">
    <property type="entry name" value="HATPase_dom"/>
</dbReference>
<dbReference type="Proteomes" id="UP001431209">
    <property type="component" value="Unassembled WGS sequence"/>
</dbReference>
<dbReference type="InterPro" id="IPR003018">
    <property type="entry name" value="GAF"/>
</dbReference>
<name>A0AAW2ZAI8_9EUKA</name>
<dbReference type="PRINTS" id="PR00344">
    <property type="entry name" value="BCTRLSENSOR"/>
</dbReference>
<dbReference type="EMBL" id="JAOPGA020001158">
    <property type="protein sequence ID" value="KAL0485691.1"/>
    <property type="molecule type" value="Genomic_DNA"/>
</dbReference>
<accession>A0AAW2ZAI8</accession>
<evidence type="ECO:0000259" key="6">
    <source>
        <dbReference type="PROSITE" id="PS50110"/>
    </source>
</evidence>
<dbReference type="GO" id="GO:0000155">
    <property type="term" value="F:phosphorelay sensor kinase activity"/>
    <property type="evidence" value="ECO:0007669"/>
    <property type="project" value="InterPro"/>
</dbReference>
<dbReference type="CDD" id="cd00082">
    <property type="entry name" value="HisKA"/>
    <property type="match status" value="1"/>
</dbReference>
<dbReference type="Gene3D" id="3.40.50.2300">
    <property type="match status" value="1"/>
</dbReference>
<dbReference type="Pfam" id="PF02518">
    <property type="entry name" value="HATPase_c"/>
    <property type="match status" value="1"/>
</dbReference>
<dbReference type="InterPro" id="IPR011006">
    <property type="entry name" value="CheY-like_superfamily"/>
</dbReference>
<evidence type="ECO:0000256" key="1">
    <source>
        <dbReference type="ARBA" id="ARBA00022553"/>
    </source>
</evidence>
<dbReference type="FunFam" id="3.30.565.10:FF:000010">
    <property type="entry name" value="Sensor histidine kinase RcsC"/>
    <property type="match status" value="1"/>
</dbReference>
<comment type="caution">
    <text evidence="7">The sequence shown here is derived from an EMBL/GenBank/DDBJ whole genome shotgun (WGS) entry which is preliminary data.</text>
</comment>
<dbReference type="AlphaFoldDB" id="A0AAW2ZAI8"/>
<dbReference type="Gene3D" id="3.30.565.10">
    <property type="entry name" value="Histidine kinase-like ATPase, C-terminal domain"/>
    <property type="match status" value="1"/>
</dbReference>
<dbReference type="PROSITE" id="PS50110">
    <property type="entry name" value="RESPONSE_REGULATORY"/>
    <property type="match status" value="1"/>
</dbReference>
<proteinExistence type="predicted"/>
<feature type="domain" description="Histidine kinase" evidence="5">
    <location>
        <begin position="111"/>
        <end position="349"/>
    </location>
</feature>
<dbReference type="PROSITE" id="PS50109">
    <property type="entry name" value="HIS_KIN"/>
    <property type="match status" value="1"/>
</dbReference>